<gene>
    <name evidence="1" type="ORF">PM001_LOCUS30701</name>
</gene>
<dbReference type="EMBL" id="CAKLBY020000331">
    <property type="protein sequence ID" value="CAK7945551.1"/>
    <property type="molecule type" value="Genomic_DNA"/>
</dbReference>
<evidence type="ECO:0000313" key="2">
    <source>
        <dbReference type="Proteomes" id="UP001162060"/>
    </source>
</evidence>
<accession>A0AAV1VFV8</accession>
<name>A0AAV1VFV8_9STRA</name>
<organism evidence="1 2">
    <name type="scientific">Peronospora matthiolae</name>
    <dbReference type="NCBI Taxonomy" id="2874970"/>
    <lineage>
        <taxon>Eukaryota</taxon>
        <taxon>Sar</taxon>
        <taxon>Stramenopiles</taxon>
        <taxon>Oomycota</taxon>
        <taxon>Peronosporomycetes</taxon>
        <taxon>Peronosporales</taxon>
        <taxon>Peronosporaceae</taxon>
        <taxon>Peronospora</taxon>
    </lineage>
</organism>
<dbReference type="Proteomes" id="UP001162060">
    <property type="component" value="Unassembled WGS sequence"/>
</dbReference>
<proteinExistence type="predicted"/>
<sequence length="77" mass="7837">MPVVRSRLNDNGVHVDNPVMSRGSATAAVMTTLVVSAATAQSGQRSAEAARAVVVAAAAHCSVDDGQAVVALFRDKC</sequence>
<dbReference type="AlphaFoldDB" id="A0AAV1VFV8"/>
<protein>
    <submittedName>
        <fullName evidence="1">Uncharacterized protein</fullName>
    </submittedName>
</protein>
<evidence type="ECO:0000313" key="1">
    <source>
        <dbReference type="EMBL" id="CAK7945551.1"/>
    </source>
</evidence>
<reference evidence="1" key="1">
    <citation type="submission" date="2024-01" db="EMBL/GenBank/DDBJ databases">
        <authorList>
            <person name="Webb A."/>
        </authorList>
    </citation>
    <scope>NUCLEOTIDE SEQUENCE</scope>
    <source>
        <strain evidence="1">Pm1</strain>
    </source>
</reference>
<comment type="caution">
    <text evidence="1">The sequence shown here is derived from an EMBL/GenBank/DDBJ whole genome shotgun (WGS) entry which is preliminary data.</text>
</comment>